<gene>
    <name evidence="2" type="ORF">BV82_0411</name>
</gene>
<dbReference type="InterPro" id="IPR046673">
    <property type="entry name" value="ToxA_N"/>
</dbReference>
<accession>A0AAP0XI34</accession>
<dbReference type="CDD" id="cd14729">
    <property type="entry name" value="RtxA-like"/>
    <property type="match status" value="1"/>
</dbReference>
<dbReference type="Pfam" id="PF20178">
    <property type="entry name" value="ToxA_N"/>
    <property type="match status" value="1"/>
</dbReference>
<reference evidence="2 3" key="2">
    <citation type="journal article" date="2016" name="Front. Microbiol.">
        <title>When Genome-Based Approach Meets the 'Old but Good': Revealing Genes Involved in the Antibacterial Activity of Pseudomonas sp. P482 against Soft Rot Pathogens.</title>
        <authorList>
            <person name="Krzyzanowska D.M."/>
            <person name="Ossowicki A."/>
            <person name="Rajewska M."/>
            <person name="Maciag T."/>
            <person name="Jablonska M."/>
            <person name="Obuchowski M."/>
            <person name="Heeb S."/>
            <person name="Jafra S."/>
        </authorList>
    </citation>
    <scope>NUCLEOTIDE SEQUENCE [LARGE SCALE GENOMIC DNA]</scope>
    <source>
        <strain evidence="2 3">P482</strain>
    </source>
</reference>
<dbReference type="Gene3D" id="3.40.50.11550">
    <property type="match status" value="1"/>
</dbReference>
<dbReference type="KEGG" id="pdw:BV82_0411"/>
<evidence type="ECO:0000313" key="3">
    <source>
        <dbReference type="Proteomes" id="UP000027121"/>
    </source>
</evidence>
<reference evidence="2 3" key="1">
    <citation type="journal article" date="2014" name="Genome Announc.">
        <title>Genome Sequence of Pseudomonas sp. Strain P482, a Tomato Rhizosphere Isolate with Broad-Spectrum Antimicrobial Activity.</title>
        <authorList>
            <person name="Krzyzanowska D.M."/>
            <person name="Ossowicki A."/>
            <person name="Jafra S."/>
        </authorList>
    </citation>
    <scope>NUCLEOTIDE SEQUENCE [LARGE SCALE GENOMIC DNA]</scope>
    <source>
        <strain evidence="2 3">P482</strain>
    </source>
</reference>
<evidence type="ECO:0000259" key="1">
    <source>
        <dbReference type="Pfam" id="PF20178"/>
    </source>
</evidence>
<name>A0AAP0XI34_9PSED</name>
<dbReference type="Proteomes" id="UP000027121">
    <property type="component" value="Chromosome"/>
</dbReference>
<dbReference type="GeneID" id="98281804"/>
<dbReference type="AlphaFoldDB" id="A0AAP0XI34"/>
<feature type="domain" description="Dermonecrotic toxin N-terminal" evidence="1">
    <location>
        <begin position="30"/>
        <end position="292"/>
    </location>
</feature>
<evidence type="ECO:0000313" key="2">
    <source>
        <dbReference type="EMBL" id="KDO01456.1"/>
    </source>
</evidence>
<dbReference type="EMBL" id="CP071706">
    <property type="protein sequence ID" value="KDO01456.1"/>
    <property type="molecule type" value="Genomic_DNA"/>
</dbReference>
<dbReference type="RefSeq" id="WP_036993999.1">
    <property type="nucleotide sequence ID" value="NZ_CP071706.1"/>
</dbReference>
<dbReference type="SUPFAM" id="SSF159501">
    <property type="entry name" value="EreA/ChaN-like"/>
    <property type="match status" value="1"/>
</dbReference>
<sequence length="873" mass="96290">MEHLQSVDQSNLHLEAARASLRQLAETVVNAFPDLHASARLAAMQLLVTQTNQHGDPDKIYWNRFSHAASNDRSYTGWEHYGTPYQSWTLTELVMRRFRVSDQDNADLLQLYGGFYTEGPEARRFDESNEVRLDPQKVLNALWAMDFGAGFQRQRTAFWVEHGADVRALSKLNYLAQALQAGLGGHLNEQQLQLVFDAVGFDSSVAVHLQHFEQVQQPAAGIQLATLSLAGQVSSALVWLQGPGAQPQHVLYMPGAVPSFQAFSSQRELFEWLFGWLQVAASREQLLAYFSSAPQQVQGLRDQLASWAQGSVEAFAAQVQRAPINGEVFTWMRDNARQHMELETDAALRTNAELRAQLWVGYLGVASRLLGAVAPAGWPLALLAVAVGTASLALNIEQAVDGDNPEERRAGLLGAILAGVDLLLNLPFLLPLGRGAAQELGPLEGNVIIDVPAATSGPLQGVSSLADGAQYIELKGVPYRVRYDQALRTWLIVPEDNPFAFNGVIPVRLDEQGQWIVLESACLRGGGQCLGGLTPEPAVAMVDYSPFEAVPGRYEVPEPARPAVLELLSARNRRAIGGDYYDPESPLMEVRDSLEQIRQQLRTDAETFFTRITLPRFRIHPPAASISPQRAFIELFDEHAGVVIGESHASIASKRWLLENLTPMYAKGVRTLYLEHLMTDLHQADLDLFHRSGRMSAQLRRYLERLDVGHRTDPTGRYTFLELVRKARANRIRVQAVDCVASYQLEGLEVEQPFNPLRQKVMNYYANRVITARQAEPGAGKWVALVGNTHSNLYKRVPGLAELQGVPGLRLVDAGPGQATGITLDAGEYYLPSMGNPDGIVQGDLRLALQTQDQPVAFRDAITAPPGVIRPGE</sequence>
<organism evidence="2 3">
    <name type="scientific">Pseudomonas donghuensis</name>
    <dbReference type="NCBI Taxonomy" id="1163398"/>
    <lineage>
        <taxon>Bacteria</taxon>
        <taxon>Pseudomonadati</taxon>
        <taxon>Pseudomonadota</taxon>
        <taxon>Gammaproteobacteria</taxon>
        <taxon>Pseudomonadales</taxon>
        <taxon>Pseudomonadaceae</taxon>
        <taxon>Pseudomonas</taxon>
    </lineage>
</organism>
<keyword evidence="3" id="KW-1185">Reference proteome</keyword>
<proteinExistence type="predicted"/>
<protein>
    <submittedName>
        <fullName evidence="2">Membrane-targeted effector domain-containing toxin</fullName>
    </submittedName>
</protein>